<accession>A0A2N9VUK1</accession>
<organism evidence="2 3">
    <name type="scientific">Phyllobacterium zundukense</name>
    <dbReference type="NCBI Taxonomy" id="1867719"/>
    <lineage>
        <taxon>Bacteria</taxon>
        <taxon>Pseudomonadati</taxon>
        <taxon>Pseudomonadota</taxon>
        <taxon>Alphaproteobacteria</taxon>
        <taxon>Hyphomicrobiales</taxon>
        <taxon>Phyllobacteriaceae</taxon>
        <taxon>Phyllobacterium</taxon>
    </lineage>
</organism>
<sequence length="119" mass="12991">MAVRADNGQPRSYLVSSILSAKPTQNIFSPRYPIELTPSGPQSIPHRSTSSSGLTARQAPVRRASSLRSVTAGPTYVFRCPVCGKTVNRKSYDAAARPHKNKAGHDCYGSYLIYVKTTY</sequence>
<evidence type="ECO:0000256" key="1">
    <source>
        <dbReference type="SAM" id="MobiDB-lite"/>
    </source>
</evidence>
<feature type="compositionally biased region" description="Polar residues" evidence="1">
    <location>
        <begin position="39"/>
        <end position="55"/>
    </location>
</feature>
<feature type="region of interest" description="Disordered" evidence="1">
    <location>
        <begin position="35"/>
        <end position="67"/>
    </location>
</feature>
<evidence type="ECO:0000313" key="3">
    <source>
        <dbReference type="Proteomes" id="UP000232163"/>
    </source>
</evidence>
<gene>
    <name evidence="2" type="ORF">B5P45_19590</name>
</gene>
<keyword evidence="3" id="KW-1185">Reference proteome</keyword>
<dbReference type="EMBL" id="MZMT01000045">
    <property type="protein sequence ID" value="PIO43169.1"/>
    <property type="molecule type" value="Genomic_DNA"/>
</dbReference>
<comment type="caution">
    <text evidence="2">The sequence shown here is derived from an EMBL/GenBank/DDBJ whole genome shotgun (WGS) entry which is preliminary data.</text>
</comment>
<dbReference type="AlphaFoldDB" id="A0A2N9VUK1"/>
<dbReference type="Proteomes" id="UP000232163">
    <property type="component" value="Unassembled WGS sequence"/>
</dbReference>
<protein>
    <submittedName>
        <fullName evidence="2">Uncharacterized protein</fullName>
    </submittedName>
</protein>
<reference evidence="3" key="1">
    <citation type="journal article" date="2017" name="Int J Environ Stud">
        <title>Does the Miocene-Pliocene relict legume Oxytropis triphylla form nitrogen-fixing nodules with a combination of bacterial strains?</title>
        <authorList>
            <person name="Safronova V."/>
            <person name="Belimov A."/>
            <person name="Sazanova A."/>
            <person name="Kuznetsova I."/>
            <person name="Popova J."/>
            <person name="Andronov E."/>
            <person name="Verkhozina A."/>
            <person name="Tikhonovich I."/>
        </authorList>
    </citation>
    <scope>NUCLEOTIDE SEQUENCE [LARGE SCALE GENOMIC DNA]</scope>
    <source>
        <strain evidence="3">Tri-38</strain>
    </source>
</reference>
<name>A0A2N9VUK1_9HYPH</name>
<evidence type="ECO:0000313" key="2">
    <source>
        <dbReference type="EMBL" id="PIO43169.1"/>
    </source>
</evidence>
<proteinExistence type="predicted"/>